<reference evidence="6 7" key="1">
    <citation type="submission" date="2019-05" db="EMBL/GenBank/DDBJ databases">
        <title>Georgenia *** sp. nov., and Georgenia *** sp. nov., isolated from the intestinal contents of plateau pika (Ochotona curzoniae) in the Qinghai-Tibet plateau of China.</title>
        <authorList>
            <person name="Tian Z."/>
        </authorList>
    </citation>
    <scope>NUCLEOTIDE SEQUENCE [LARGE SCALE GENOMIC DNA]</scope>
    <source>
        <strain evidence="6 7">Z294</strain>
    </source>
</reference>
<dbReference type="PANTHER" id="PTHR31609:SF1">
    <property type="entry name" value="CARBOHYDRATE DEACETYLASE"/>
    <property type="match status" value="1"/>
</dbReference>
<protein>
    <submittedName>
        <fullName evidence="6">ChbG/HpnK family deacetylase</fullName>
    </submittedName>
</protein>
<evidence type="ECO:0000256" key="4">
    <source>
        <dbReference type="ARBA" id="ARBA00022842"/>
    </source>
</evidence>
<keyword evidence="3" id="KW-0378">Hydrolase</keyword>
<evidence type="ECO:0000313" key="7">
    <source>
        <dbReference type="Proteomes" id="UP000313948"/>
    </source>
</evidence>
<evidence type="ECO:0000256" key="5">
    <source>
        <dbReference type="ARBA" id="ARBA00023277"/>
    </source>
</evidence>
<dbReference type="Gene3D" id="3.20.20.370">
    <property type="entry name" value="Glycoside hydrolase/deacetylase"/>
    <property type="match status" value="1"/>
</dbReference>
<sequence>MNRRLVITADDLGVDAETNATIVELMRDGLVSATTLIPVATAATDAVERLKAAGLHAPRLHLTLNSAREWAGWSPLSADARTLIGPDGTLPLDAAQAERSASTADVAREMFAQLGWMRRLGLRPPALDSHSGTLYGLRGRSLALTAVEFCAEHGLAFRLPRRLASVLGLAVRGLGTAHRRAVRRADALGVRLPQTLVGSWLPGSAILGYGHLRADVLAQLRSLPRGTSELIVHPSPLASAQRFPAGEGRKRLWELRLLRDPAFHRALRREHIEVVPAW</sequence>
<dbReference type="SUPFAM" id="SSF88713">
    <property type="entry name" value="Glycoside hydrolase/deacetylase"/>
    <property type="match status" value="1"/>
</dbReference>
<dbReference type="Pfam" id="PF04794">
    <property type="entry name" value="YdjC"/>
    <property type="match status" value="1"/>
</dbReference>
<organism evidence="6 7">
    <name type="scientific">Georgenia wutianyii</name>
    <dbReference type="NCBI Taxonomy" id="2585135"/>
    <lineage>
        <taxon>Bacteria</taxon>
        <taxon>Bacillati</taxon>
        <taxon>Actinomycetota</taxon>
        <taxon>Actinomycetes</taxon>
        <taxon>Micrococcales</taxon>
        <taxon>Bogoriellaceae</taxon>
        <taxon>Georgenia</taxon>
    </lineage>
</organism>
<dbReference type="PANTHER" id="PTHR31609">
    <property type="entry name" value="YDJC DEACETYLASE FAMILY MEMBER"/>
    <property type="match status" value="1"/>
</dbReference>
<dbReference type="EMBL" id="CP040899">
    <property type="protein sequence ID" value="QDB78499.1"/>
    <property type="molecule type" value="Genomic_DNA"/>
</dbReference>
<keyword evidence="7" id="KW-1185">Reference proteome</keyword>
<evidence type="ECO:0000256" key="2">
    <source>
        <dbReference type="ARBA" id="ARBA00022723"/>
    </source>
</evidence>
<name>A0ABX5VJB3_9MICO</name>
<dbReference type="InterPro" id="IPR006879">
    <property type="entry name" value="YdjC-like"/>
</dbReference>
<dbReference type="Proteomes" id="UP000313948">
    <property type="component" value="Chromosome"/>
</dbReference>
<dbReference type="RefSeq" id="WP_139947837.1">
    <property type="nucleotide sequence ID" value="NZ_CP040899.1"/>
</dbReference>
<keyword evidence="2" id="KW-0479">Metal-binding</keyword>
<keyword evidence="4" id="KW-0460">Magnesium</keyword>
<evidence type="ECO:0000256" key="1">
    <source>
        <dbReference type="ARBA" id="ARBA00001946"/>
    </source>
</evidence>
<dbReference type="InterPro" id="IPR011330">
    <property type="entry name" value="Glyco_hydro/deAcase_b/a-brl"/>
</dbReference>
<gene>
    <name evidence="6" type="ORF">FE251_03235</name>
</gene>
<evidence type="ECO:0000313" key="6">
    <source>
        <dbReference type="EMBL" id="QDB78499.1"/>
    </source>
</evidence>
<proteinExistence type="predicted"/>
<keyword evidence="5" id="KW-0119">Carbohydrate metabolism</keyword>
<accession>A0ABX5VJB3</accession>
<evidence type="ECO:0000256" key="3">
    <source>
        <dbReference type="ARBA" id="ARBA00022801"/>
    </source>
</evidence>
<comment type="cofactor">
    <cofactor evidence="1">
        <name>Mg(2+)</name>
        <dbReference type="ChEBI" id="CHEBI:18420"/>
    </cofactor>
</comment>